<dbReference type="PROSITE" id="PS50005">
    <property type="entry name" value="TPR"/>
    <property type="match status" value="1"/>
</dbReference>
<sequence>MFGKNYFHLSLLVLLAACGEKEPTVPPAQTSGSQSAVVSDVTGNVNIQYKDERAATDVPAENAGTNGDQSPIINQVSGDASVQYVTNFYGANAEEVKHLQDDLKLSKQAAEALLKNLADKDVAVNSRTQEFERLARKYADLQHALGEVDTADTLSHQAQAALQTGDLDKAEKLLEAAYQRDQQQADKRLGQHTLLLAQLSALKLENSKSIERYQQAVALQPDNRQAWAELALLAERVGDITLAVSAWQQVRKQTSISNAPADYLNALLHEGKVLGSSGDSTGALANYQLAEKTAQQLLAESPQNSAWQHSLAQSYLYSGHIQRANGDMSAAQTAYQHSVELIEKLAQAEPNNRQWQRELLPVYSAVADVQREQGNASTAIDSYNNALKIAQILVAGEPDNLERQHDLLVVLDHLGKAQQAANNPTAALEVFQQALVIGKKLSAAAPTRTDWQRSLGVIVSKLGEVSLALGDKQAAVQHFQDSLLITEQLVKLDPNNSAWQADLVIDRERIAQAQQSLASATDAPAAKQTPTLAGIEGKASVQQITTANGQVLQQTEQNPTQTAPLTGELKTSGDQSAIVTQVQGNVTIQYVTNFYGADEQAVKQLQDKLQLDKQQADALLKNLADKNVDLASRTEAFSQLAQTYVALQARLGGYAATDELAQQARKALQAGHLDVAETLLERVYARDQKLADQQLAQRAFALAEISELKLDYPKATARYQEVTQRQPDNFTAWQNLALLAQKQGNTSQALQAWQQLQQNVSQTLEPAVYITALLGEGDILFLQERNAEALKVYQTAVTASGTWHDKQPEKGRASELLASSLLSLGKVQAEKDLEQALKTVQESVSLQRQLQQQTPTDTVLQRDLAVALSEAGELYRIQGDVRAARQVHQEALALREALVATAPDNRRWQRDVFVSVSNMALVEGTLGNDAAVLPLLQRADTLSQQLTQRDPHNREWQRDRSILLERLATAYSAKADQPAALKAQQDAWEITQALAKLDPDNQQWQRDFVTTGETLREFYQASDDNKALGTLLAAVIPVQKRLVDLEPDNLEQKTALYLNYGRLGETHQLQNDNRAALQAYQQALELNQQLAAAKPDVSAFRGEIATNLNRIGAAHFALKDNAKALAAFEEALTLFTPLAKAEPTVVEWQLGIVGSKYQMAQIVADQHDALLQEAIAILEKLQQEKRLPDAYKTWPEEMRKELKKPS</sequence>
<gene>
    <name evidence="2" type="ORF">BWK73_34780</name>
</gene>
<dbReference type="SUPFAM" id="SSF48452">
    <property type="entry name" value="TPR-like"/>
    <property type="match status" value="5"/>
</dbReference>
<comment type="caution">
    <text evidence="2">The sequence shown here is derived from an EMBL/GenBank/DDBJ whole genome shotgun (WGS) entry which is preliminary data.</text>
</comment>
<feature type="repeat" description="TPR" evidence="1">
    <location>
        <begin position="1057"/>
        <end position="1090"/>
    </location>
</feature>
<proteinExistence type="predicted"/>
<dbReference type="Pfam" id="PF13432">
    <property type="entry name" value="TPR_16"/>
    <property type="match status" value="2"/>
</dbReference>
<dbReference type="SMART" id="SM00028">
    <property type="entry name" value="TPR"/>
    <property type="match status" value="15"/>
</dbReference>
<dbReference type="Gene3D" id="1.25.40.10">
    <property type="entry name" value="Tetratricopeptide repeat domain"/>
    <property type="match status" value="6"/>
</dbReference>
<accession>A0A1Y1QGB8</accession>
<keyword evidence="1" id="KW-0802">TPR repeat</keyword>
<dbReference type="InterPro" id="IPR019734">
    <property type="entry name" value="TPR_rpt"/>
</dbReference>
<dbReference type="EMBL" id="MTEJ01000311">
    <property type="protein sequence ID" value="OQX04983.1"/>
    <property type="molecule type" value="Genomic_DNA"/>
</dbReference>
<dbReference type="Proteomes" id="UP000192491">
    <property type="component" value="Unassembled WGS sequence"/>
</dbReference>
<name>A0A1Y1QGB8_9GAMM</name>
<dbReference type="Pfam" id="PF13374">
    <property type="entry name" value="TPR_10"/>
    <property type="match status" value="1"/>
</dbReference>
<dbReference type="PANTHER" id="PTHR10098:SF108">
    <property type="entry name" value="TETRATRICOPEPTIDE REPEAT PROTEIN 28"/>
    <property type="match status" value="1"/>
</dbReference>
<evidence type="ECO:0000313" key="3">
    <source>
        <dbReference type="Proteomes" id="UP000192491"/>
    </source>
</evidence>
<dbReference type="PROSITE" id="PS51257">
    <property type="entry name" value="PROKAR_LIPOPROTEIN"/>
    <property type="match status" value="1"/>
</dbReference>
<organism evidence="2 3">
    <name type="scientific">Thiothrix lacustris</name>
    <dbReference type="NCBI Taxonomy" id="525917"/>
    <lineage>
        <taxon>Bacteria</taxon>
        <taxon>Pseudomonadati</taxon>
        <taxon>Pseudomonadota</taxon>
        <taxon>Gammaproteobacteria</taxon>
        <taxon>Thiotrichales</taxon>
        <taxon>Thiotrichaceae</taxon>
        <taxon>Thiothrix</taxon>
    </lineage>
</organism>
<reference evidence="2 3" key="1">
    <citation type="submission" date="2017-01" db="EMBL/GenBank/DDBJ databases">
        <title>Novel large sulfur bacteria in the metagenomes of groundwater-fed chemosynthetic microbial mats in the Lake Huron basin.</title>
        <authorList>
            <person name="Sharrar A.M."/>
            <person name="Flood B.E."/>
            <person name="Bailey J.V."/>
            <person name="Jones D.S."/>
            <person name="Biddanda B."/>
            <person name="Ruberg S.A."/>
            <person name="Marcus D.N."/>
            <person name="Dick G.J."/>
        </authorList>
    </citation>
    <scope>NUCLEOTIDE SEQUENCE [LARGE SCALE GENOMIC DNA]</scope>
    <source>
        <strain evidence="2">A8</strain>
    </source>
</reference>
<protein>
    <submittedName>
        <fullName evidence="2">Uncharacterized protein</fullName>
    </submittedName>
</protein>
<dbReference type="InterPro" id="IPR011990">
    <property type="entry name" value="TPR-like_helical_dom_sf"/>
</dbReference>
<evidence type="ECO:0000313" key="2">
    <source>
        <dbReference type="EMBL" id="OQX04983.1"/>
    </source>
</evidence>
<evidence type="ECO:0000256" key="1">
    <source>
        <dbReference type="PROSITE-ProRule" id="PRU00339"/>
    </source>
</evidence>
<dbReference type="AlphaFoldDB" id="A0A1Y1QGB8"/>
<dbReference type="PANTHER" id="PTHR10098">
    <property type="entry name" value="RAPSYN-RELATED"/>
    <property type="match status" value="1"/>
</dbReference>
<dbReference type="Pfam" id="PF13181">
    <property type="entry name" value="TPR_8"/>
    <property type="match status" value="1"/>
</dbReference>